<dbReference type="PANTHER" id="PTHR11220:SF1">
    <property type="entry name" value="HEME-BINDING PROTEIN 2"/>
    <property type="match status" value="1"/>
</dbReference>
<dbReference type="InterPro" id="IPR011256">
    <property type="entry name" value="Reg_factor_effector_dom_sf"/>
</dbReference>
<dbReference type="Gene3D" id="3.20.80.10">
    <property type="entry name" value="Regulatory factor, effector binding domain"/>
    <property type="match status" value="1"/>
</dbReference>
<dbReference type="SUPFAM" id="SSF55136">
    <property type="entry name" value="Probable bacterial effector-binding domain"/>
    <property type="match status" value="1"/>
</dbReference>
<dbReference type="Pfam" id="PF04832">
    <property type="entry name" value="SOUL"/>
    <property type="match status" value="1"/>
</dbReference>
<accession>A0ABQ9ELS5</accession>
<name>A0ABQ9ELS5_TEGGR</name>
<evidence type="ECO:0000313" key="3">
    <source>
        <dbReference type="EMBL" id="KAJ8304510.1"/>
    </source>
</evidence>
<protein>
    <recommendedName>
        <fullName evidence="5">Heme-binding protein 2</fullName>
    </recommendedName>
</protein>
<organism evidence="3 4">
    <name type="scientific">Tegillarca granosa</name>
    <name type="common">Malaysian cockle</name>
    <name type="synonym">Anadara granosa</name>
    <dbReference type="NCBI Taxonomy" id="220873"/>
    <lineage>
        <taxon>Eukaryota</taxon>
        <taxon>Metazoa</taxon>
        <taxon>Spiralia</taxon>
        <taxon>Lophotrochozoa</taxon>
        <taxon>Mollusca</taxon>
        <taxon>Bivalvia</taxon>
        <taxon>Autobranchia</taxon>
        <taxon>Pteriomorphia</taxon>
        <taxon>Arcoida</taxon>
        <taxon>Arcoidea</taxon>
        <taxon>Arcidae</taxon>
        <taxon>Tegillarca</taxon>
    </lineage>
</organism>
<evidence type="ECO:0000256" key="2">
    <source>
        <dbReference type="SAM" id="SignalP"/>
    </source>
</evidence>
<evidence type="ECO:0000256" key="1">
    <source>
        <dbReference type="ARBA" id="ARBA00009817"/>
    </source>
</evidence>
<comment type="similarity">
    <text evidence="1">Belongs to the HEBP family.</text>
</comment>
<feature type="chain" id="PRO_5045593108" description="Heme-binding protein 2" evidence="2">
    <location>
        <begin position="22"/>
        <end position="223"/>
    </location>
</feature>
<dbReference type="PANTHER" id="PTHR11220">
    <property type="entry name" value="HEME-BINDING PROTEIN-RELATED"/>
    <property type="match status" value="1"/>
</dbReference>
<sequence>MSGKQIIICMCILFLSGEALALPWWLNFWSSDTTEYTYPAEVANSCKENECPSYTVVNSFGDYELRRYEPSVWIATNVTGRSNELRSAKRSMFWSLFRYITGANTEGTKIKMTAPVLKNMSRACDTCEGISTMYFMIPAKHRNNPPAPTNSAAYLVNMPAMEVYVRYFGGRPSNNEKMTQLENLEQSLTRDAKNYESSYYIEAGYDSPWTMFKRRNEMWLVAK</sequence>
<dbReference type="InterPro" id="IPR006917">
    <property type="entry name" value="SOUL_heme-bd"/>
</dbReference>
<feature type="signal peptide" evidence="2">
    <location>
        <begin position="1"/>
        <end position="21"/>
    </location>
</feature>
<evidence type="ECO:0008006" key="5">
    <source>
        <dbReference type="Google" id="ProtNLM"/>
    </source>
</evidence>
<dbReference type="Proteomes" id="UP001217089">
    <property type="component" value="Unassembled WGS sequence"/>
</dbReference>
<gene>
    <name evidence="3" type="ORF">KUTeg_018093</name>
</gene>
<proteinExistence type="inferred from homology"/>
<comment type="caution">
    <text evidence="3">The sequence shown here is derived from an EMBL/GenBank/DDBJ whole genome shotgun (WGS) entry which is preliminary data.</text>
</comment>
<keyword evidence="4" id="KW-1185">Reference proteome</keyword>
<reference evidence="3 4" key="1">
    <citation type="submission" date="2022-12" db="EMBL/GenBank/DDBJ databases">
        <title>Chromosome-level genome of Tegillarca granosa.</title>
        <authorList>
            <person name="Kim J."/>
        </authorList>
    </citation>
    <scope>NUCLEOTIDE SEQUENCE [LARGE SCALE GENOMIC DNA]</scope>
    <source>
        <strain evidence="3">Teg-2019</strain>
        <tissue evidence="3">Adductor muscle</tissue>
    </source>
</reference>
<evidence type="ECO:0000313" key="4">
    <source>
        <dbReference type="Proteomes" id="UP001217089"/>
    </source>
</evidence>
<keyword evidence="2" id="KW-0732">Signal</keyword>
<dbReference type="EMBL" id="JARBDR010000903">
    <property type="protein sequence ID" value="KAJ8304510.1"/>
    <property type="molecule type" value="Genomic_DNA"/>
</dbReference>